<dbReference type="Proteomes" id="UP000298170">
    <property type="component" value="Unassembled WGS sequence"/>
</dbReference>
<dbReference type="AlphaFoldDB" id="A0A4R9AE03"/>
<proteinExistence type="predicted"/>
<name>A0A4R9AE03_9MICO</name>
<dbReference type="InterPro" id="IPR021408">
    <property type="entry name" value="DUF3046"/>
</dbReference>
<dbReference type="RefSeq" id="WP_134514909.1">
    <property type="nucleotide sequence ID" value="NZ_SOHJ01000011.1"/>
</dbReference>
<reference evidence="1 2" key="1">
    <citation type="submission" date="2019-03" db="EMBL/GenBank/DDBJ databases">
        <title>Genomics of glacier-inhabiting Cryobacterium strains.</title>
        <authorList>
            <person name="Liu Q."/>
            <person name="Xin Y.-H."/>
        </authorList>
    </citation>
    <scope>NUCLEOTIDE SEQUENCE [LARGE SCALE GENOMIC DNA]</scope>
    <source>
        <strain evidence="1 2">Sr39</strain>
    </source>
</reference>
<keyword evidence="2" id="KW-1185">Reference proteome</keyword>
<gene>
    <name evidence="1" type="ORF">E3T39_10010</name>
</gene>
<evidence type="ECO:0000313" key="2">
    <source>
        <dbReference type="Proteomes" id="UP000298170"/>
    </source>
</evidence>
<dbReference type="Pfam" id="PF11248">
    <property type="entry name" value="DUF3046"/>
    <property type="match status" value="1"/>
</dbReference>
<protein>
    <submittedName>
        <fullName evidence="1">DUF3046 domain-containing protein</fullName>
    </submittedName>
</protein>
<comment type="caution">
    <text evidence="1">The sequence shown here is derived from an EMBL/GenBank/DDBJ whole genome shotgun (WGS) entry which is preliminary data.</text>
</comment>
<dbReference type="OrthoDB" id="3215033at2"/>
<dbReference type="EMBL" id="SOHJ01000011">
    <property type="protein sequence ID" value="TFD58715.1"/>
    <property type="molecule type" value="Genomic_DNA"/>
</dbReference>
<sequence length="81" mass="8798">MADSRSVVRLSEFRTAMKEEFGDAYGRVLTHDLVLTPLGGRTADQALTAGVPARDVWLALCAEVDVPRSRWYGAGVPAPRP</sequence>
<evidence type="ECO:0000313" key="1">
    <source>
        <dbReference type="EMBL" id="TFD58715.1"/>
    </source>
</evidence>
<accession>A0A4R9AE03</accession>
<organism evidence="1 2">
    <name type="scientific">Cryobacterium suzukii</name>
    <dbReference type="NCBI Taxonomy" id="1259198"/>
    <lineage>
        <taxon>Bacteria</taxon>
        <taxon>Bacillati</taxon>
        <taxon>Actinomycetota</taxon>
        <taxon>Actinomycetes</taxon>
        <taxon>Micrococcales</taxon>
        <taxon>Microbacteriaceae</taxon>
        <taxon>Cryobacterium</taxon>
    </lineage>
</organism>